<dbReference type="PANTHER" id="PTHR47396">
    <property type="entry name" value="TYPE I RESTRICTION ENZYME ECOKI R PROTEIN"/>
    <property type="match status" value="1"/>
</dbReference>
<dbReference type="Gene3D" id="3.40.50.300">
    <property type="entry name" value="P-loop containing nucleotide triphosphate hydrolases"/>
    <property type="match status" value="2"/>
</dbReference>
<dbReference type="GO" id="GO:0003677">
    <property type="term" value="F:DNA binding"/>
    <property type="evidence" value="ECO:0007669"/>
    <property type="project" value="InterPro"/>
</dbReference>
<sequence>MDRATIDRLIINSPYTEPDKYWRYNRESRTFTLVEGERRPAGYVVASESSRSFDDPGIFVEIPLVNKIRPRVKVWREKGYPGITGITRRLLEYWTDPEEFENRRFFFCQLEAMETLIWLSEAPDAEKVGIEIPSDGGAFLRLCAKMATGTGKTVVMAMTIAWQIVNKVTYPQDTRFSKNVLIIAPGLTVRSRLSVLEPSHPANYCEAFRIVPPDFFERLRQGRVIVRNWHALNWESEEKIKKKRSVDKRGAKSDESYCREVLGEMASSRNLLVINDEAHHAWRVPAESKVKGVTKEEIEEATKWIGGLDRIHKTRGILCAYDFSATPFSPSGKKSTEEALFGWITSDFGLNDAIESGLVKTPRVVVRDDALPDAKTFKSKLYHLYMDPSVKDDLNRKAEPHEPLPDLVLTAYYLLGYDWRAAMRDWAEKGHSTPPVMISVANRTETAARIKYAFDKKKIHIDELTDPVRTLHIDSKVLDEAEAEDEPVPESVPEPEDEEPGFPEPKLTKKQLAERLRRQVDTVGQKGQPGEKIQNVISVGMLSEGWDAKTVTHIMGLRAFSSQLLCEQVVGRGLRRTGYDLNPETGLFDPEYVNIFGVPFTFLPHESGEDGIPPPPTPKTAIEPDSSKAEFAIHWPNVLRIDRVYRPRLTLDWEALSPLELDASQIPRMAELAPIVEGKPDLTKIAQIDLENLAREFRTQRIVFEAARDNYDAMQNDWKGSKEILLAQLVRLVEEFIRSNKITIRPQAFQEDDLKRRLVITLNMSKVVNHIGQAIRFGNTEKREIVFDRDHPIRSTGDMGTWYTGKPCERTKRSHINFCVYDSTWEASDAFELDRNPNVASWVKNDHLGFEISYVFQGVVRKYRPDFLIRLANGRYLVLETKGKETDQDKTKREFLKEWVLAVNEHGGFGKWSSNVAYHPGDVEDILKEKNFETVSDDQ</sequence>
<dbReference type="SUPFAM" id="SSF52540">
    <property type="entry name" value="P-loop containing nucleoside triphosphate hydrolases"/>
    <property type="match status" value="2"/>
</dbReference>
<proteinExistence type="predicted"/>
<dbReference type="Pfam" id="PF04851">
    <property type="entry name" value="ResIII"/>
    <property type="match status" value="1"/>
</dbReference>
<evidence type="ECO:0000259" key="2">
    <source>
        <dbReference type="Pfam" id="PF04851"/>
    </source>
</evidence>
<dbReference type="GO" id="GO:0005829">
    <property type="term" value="C:cytosol"/>
    <property type="evidence" value="ECO:0007669"/>
    <property type="project" value="TreeGrafter"/>
</dbReference>
<reference evidence="3" key="2">
    <citation type="journal article" date="2008" name="PLoS Biol.">
        <title>Population genomic analysis of strain variation in Leptospirillum group II bacteria involved in acid mine drainage formation.</title>
        <authorList>
            <person name="Simmons S.L."/>
            <person name="Dibartolo G."/>
            <person name="Denef V.J."/>
            <person name="Goltsman D.S."/>
            <person name="Thelen M.P."/>
            <person name="Banfield J.F."/>
        </authorList>
    </citation>
    <scope>NUCLEOTIDE SEQUENCE [LARGE SCALE GENOMIC DNA]</scope>
</reference>
<dbReference type="GO" id="GO:0005524">
    <property type="term" value="F:ATP binding"/>
    <property type="evidence" value="ECO:0007669"/>
    <property type="project" value="InterPro"/>
</dbReference>
<dbReference type="EMBL" id="DS995259">
    <property type="protein sequence ID" value="EDZ39901.1"/>
    <property type="molecule type" value="Genomic_DNA"/>
</dbReference>
<dbReference type="InterPro" id="IPR006935">
    <property type="entry name" value="Helicase/UvrB_N"/>
</dbReference>
<gene>
    <name evidence="3" type="ORF">CGL2_11389057a</name>
</gene>
<dbReference type="InterPro" id="IPR050742">
    <property type="entry name" value="Helicase_Restrict-Modif_Enz"/>
</dbReference>
<evidence type="ECO:0000256" key="1">
    <source>
        <dbReference type="SAM" id="MobiDB-lite"/>
    </source>
</evidence>
<protein>
    <submittedName>
        <fullName evidence="3">Putative type III restriction-modification system, Res subunit</fullName>
    </submittedName>
</protein>
<feature type="region of interest" description="Disordered" evidence="1">
    <location>
        <begin position="478"/>
        <end position="506"/>
    </location>
</feature>
<feature type="compositionally biased region" description="Acidic residues" evidence="1">
    <location>
        <begin position="480"/>
        <end position="501"/>
    </location>
</feature>
<organism evidence="3">
    <name type="scientific">Leptospirillum sp. Group II '5-way CG'</name>
    <dbReference type="NCBI Taxonomy" id="419541"/>
    <lineage>
        <taxon>Bacteria</taxon>
        <taxon>Pseudomonadati</taxon>
        <taxon>Nitrospirota</taxon>
        <taxon>Nitrospiria</taxon>
        <taxon>Nitrospirales</taxon>
        <taxon>Nitrospiraceae</taxon>
        <taxon>Leptospirillum</taxon>
    </lineage>
</organism>
<reference evidence="3" key="1">
    <citation type="journal article" date="2004" name="Nature">
        <title>Community structure and metabolism through reconstruction of microbial genomes from the environment.</title>
        <authorList>
            <person name="Tyson G.W."/>
            <person name="Chapman J."/>
            <person name="Hugenholtz P."/>
            <person name="Allen E.E."/>
            <person name="Ram R.J."/>
            <person name="Richardson P.M."/>
            <person name="Solovyev V.V."/>
            <person name="Rubin E.M."/>
            <person name="Rokhsar D.S."/>
            <person name="Banfield J.F."/>
        </authorList>
    </citation>
    <scope>NUCLEOTIDE SEQUENCE [LARGE SCALE GENOMIC DNA]</scope>
</reference>
<dbReference type="GO" id="GO:0016787">
    <property type="term" value="F:hydrolase activity"/>
    <property type="evidence" value="ECO:0007669"/>
    <property type="project" value="InterPro"/>
</dbReference>
<dbReference type="NCBIfam" id="NF046055">
    <property type="entry name" value="restr_BPTD_3080"/>
    <property type="match status" value="1"/>
</dbReference>
<evidence type="ECO:0000313" key="3">
    <source>
        <dbReference type="EMBL" id="EDZ39901.1"/>
    </source>
</evidence>
<name>B6AN44_9BACT</name>
<dbReference type="AlphaFoldDB" id="B6AN44"/>
<feature type="domain" description="Helicase/UvrB N-terminal" evidence="2">
    <location>
        <begin position="141"/>
        <end position="284"/>
    </location>
</feature>
<accession>B6AN44</accession>
<dbReference type="Gene3D" id="3.40.91.30">
    <property type="match status" value="1"/>
</dbReference>
<dbReference type="InterPro" id="IPR027417">
    <property type="entry name" value="P-loop_NTPase"/>
</dbReference>
<dbReference type="PANTHER" id="PTHR47396:SF1">
    <property type="entry name" value="ATP-DEPENDENT HELICASE IRC3-RELATED"/>
    <property type="match status" value="1"/>
</dbReference>